<keyword evidence="1" id="KW-0472">Membrane</keyword>
<keyword evidence="3" id="KW-1185">Reference proteome</keyword>
<gene>
    <name evidence="2" type="ORF">A8990_14740</name>
</gene>
<organism evidence="2 3">
    <name type="scientific">Paenibacillus taihuensis</name>
    <dbReference type="NCBI Taxonomy" id="1156355"/>
    <lineage>
        <taxon>Bacteria</taxon>
        <taxon>Bacillati</taxon>
        <taxon>Bacillota</taxon>
        <taxon>Bacilli</taxon>
        <taxon>Bacillales</taxon>
        <taxon>Paenibacillaceae</taxon>
        <taxon>Paenibacillus</taxon>
    </lineage>
</organism>
<feature type="transmembrane region" description="Helical" evidence="1">
    <location>
        <begin position="179"/>
        <end position="205"/>
    </location>
</feature>
<evidence type="ECO:0000313" key="2">
    <source>
        <dbReference type="EMBL" id="REE66741.1"/>
    </source>
</evidence>
<dbReference type="Proteomes" id="UP000256304">
    <property type="component" value="Unassembled WGS sequence"/>
</dbReference>
<evidence type="ECO:0000256" key="1">
    <source>
        <dbReference type="SAM" id="Phobius"/>
    </source>
</evidence>
<feature type="transmembrane region" description="Helical" evidence="1">
    <location>
        <begin position="141"/>
        <end position="158"/>
    </location>
</feature>
<evidence type="ECO:0008006" key="4">
    <source>
        <dbReference type="Google" id="ProtNLM"/>
    </source>
</evidence>
<feature type="transmembrane region" description="Helical" evidence="1">
    <location>
        <begin position="66"/>
        <end position="87"/>
    </location>
</feature>
<sequence length="219" mass="23997">MSKSKKVWIPAAIALVAAVILVVCYYVYAPSRGEFHPRFPQGSSGGMPPGGGERPNRGEGGALEGYFSTFGTIALFVGATSFSWFWFKKKRKSPSMLVRQAGKLFYSLHKLLGWGTFILVAVHGIYFIFTKINDEHIYSGLAGFAILLALAGYGYFINKIRNKWMRTVHRMLGVLWVPVLWLHAGGSAFLATAAALAVGGLVYLLDKSANSANQTVQER</sequence>
<evidence type="ECO:0000313" key="3">
    <source>
        <dbReference type="Proteomes" id="UP000256304"/>
    </source>
</evidence>
<dbReference type="AlphaFoldDB" id="A0A3D9R2T3"/>
<dbReference type="EMBL" id="QTTN01000047">
    <property type="protein sequence ID" value="REE66741.1"/>
    <property type="molecule type" value="Genomic_DNA"/>
</dbReference>
<keyword evidence="1" id="KW-0812">Transmembrane</keyword>
<reference evidence="2 3" key="1">
    <citation type="submission" date="2018-08" db="EMBL/GenBank/DDBJ databases">
        <title>Genomic Encyclopedia of Type Strains, Phase III (KMG-III): the genomes of soil and plant-associated and newly described type strains.</title>
        <authorList>
            <person name="Whitman W."/>
        </authorList>
    </citation>
    <scope>NUCLEOTIDE SEQUENCE [LARGE SCALE GENOMIC DNA]</scope>
    <source>
        <strain evidence="2 3">CGMCC 1.10966</strain>
    </source>
</reference>
<feature type="transmembrane region" description="Helical" evidence="1">
    <location>
        <begin position="7"/>
        <end position="28"/>
    </location>
</feature>
<dbReference type="OrthoDB" id="2942320at2"/>
<accession>A0A3D9R2T3</accession>
<protein>
    <recommendedName>
        <fullName evidence="4">Ferric reductase like protein</fullName>
    </recommendedName>
</protein>
<proteinExistence type="predicted"/>
<keyword evidence="1" id="KW-1133">Transmembrane helix</keyword>
<feature type="transmembrane region" description="Helical" evidence="1">
    <location>
        <begin position="108"/>
        <end position="129"/>
    </location>
</feature>
<comment type="caution">
    <text evidence="2">The sequence shown here is derived from an EMBL/GenBank/DDBJ whole genome shotgun (WGS) entry which is preliminary data.</text>
</comment>
<name>A0A3D9R2T3_9BACL</name>